<dbReference type="OrthoDB" id="674604at2759"/>
<sequence length="736" mass="84067">MRLINARTIKLEEFVGQNIPRYAILSHTWGKDEVTFQDMQTPTVTEKLGYAKIKHSCERALQDSLGYVWVDTCCIDKTSSAELSEAINSMMAWYAQSKICYAHLADVPPITDQGLDKAAFSRSRWFTRGWTLQELIAPAELVFLAQDWSDLYEREILAGLISDITGIRHSFLDWRLDNSMLGFRLKSTSIAERMSWASNRETTRTEDMAYSLLGLLQVNMPLLYGEGSAAFRRLQEEIIKYSDDQSLFAWSFRGPEHDLSHKRPWSISQSLLEKIVFIFKDYETPPESSGAMRIDISDISEILAESPAAFRGCGDIVPCDVKKPTPPFSMTNKGLSIELPLLELSDGYFALLQCQTKTDPTKLIALPLLKIDDTYCRSKRGNYVANHAAWLRWSRAQLYFFPDEDSTIAGIMNCPCYSVVIKSLPPNLRIAKVLPSSPYWQPDSMVIFKKARDVFDSDVKDVFVQFQDIGDNGQTFILAVRMQQNLSWRPNAKWQDTLTPYLFLPPSDNINVTLKDLQNVLRQESLRPKLPVPYYVEITTQTLSRSGLYMVDIIPKRRAKREGNKEIHNLKFWTGLLRRTLIRDSLVERVYEDWLDHLCDRGLRSLRLLALLPLFFAFPFDLILKVVVSLTTPVLSHIAFYTKCLTAASYENRLTSVVHEMSRTVMAHKFSIAAVVSASGLLLSNTAAMRKISIWVLKYSRSKGVLKILLLYIICKCIPPRTLLSFAGEEEIYHED</sequence>
<evidence type="ECO:0000259" key="1">
    <source>
        <dbReference type="Pfam" id="PF06985"/>
    </source>
</evidence>
<name>A0A117DUE0_ASPNG</name>
<dbReference type="Proteomes" id="UP000068243">
    <property type="component" value="Unassembled WGS sequence"/>
</dbReference>
<dbReference type="AlphaFoldDB" id="A0A117DUE0"/>
<dbReference type="Pfam" id="PF26640">
    <property type="entry name" value="DUF8212"/>
    <property type="match status" value="1"/>
</dbReference>
<evidence type="ECO:0000313" key="3">
    <source>
        <dbReference type="EMBL" id="GAQ33218.1"/>
    </source>
</evidence>
<dbReference type="PANTHER" id="PTHR10622">
    <property type="entry name" value="HET DOMAIN-CONTAINING PROTEIN"/>
    <property type="match status" value="1"/>
</dbReference>
<comment type="caution">
    <text evidence="3">The sequence shown here is derived from an EMBL/GenBank/DDBJ whole genome shotgun (WGS) entry which is preliminary data.</text>
</comment>
<dbReference type="OMA" id="CGDIVPC"/>
<proteinExistence type="predicted"/>
<protein>
    <submittedName>
        <fullName evidence="3">Unnamed protein product</fullName>
    </submittedName>
</protein>
<dbReference type="VEuPathDB" id="FungiDB:M747DRAFT_296258"/>
<feature type="domain" description="Heterokaryon incompatibility" evidence="1">
    <location>
        <begin position="22"/>
        <end position="106"/>
    </location>
</feature>
<gene>
    <name evidence="3" type="ORF">ABL_00050</name>
</gene>
<feature type="domain" description="DUF8212" evidence="2">
    <location>
        <begin position="230"/>
        <end position="345"/>
    </location>
</feature>
<dbReference type="InterPro" id="IPR010730">
    <property type="entry name" value="HET"/>
</dbReference>
<accession>A0A117DUE0</accession>
<organism evidence="3 4">
    <name type="scientific">Aspergillus niger</name>
    <dbReference type="NCBI Taxonomy" id="5061"/>
    <lineage>
        <taxon>Eukaryota</taxon>
        <taxon>Fungi</taxon>
        <taxon>Dikarya</taxon>
        <taxon>Ascomycota</taxon>
        <taxon>Pezizomycotina</taxon>
        <taxon>Eurotiomycetes</taxon>
        <taxon>Eurotiomycetidae</taxon>
        <taxon>Eurotiales</taxon>
        <taxon>Aspergillaceae</taxon>
        <taxon>Aspergillus</taxon>
        <taxon>Aspergillus subgen. Circumdati</taxon>
    </lineage>
</organism>
<dbReference type="PANTHER" id="PTHR10622:SF10">
    <property type="entry name" value="HET DOMAIN-CONTAINING PROTEIN"/>
    <property type="match status" value="1"/>
</dbReference>
<evidence type="ECO:0000259" key="2">
    <source>
        <dbReference type="Pfam" id="PF26640"/>
    </source>
</evidence>
<dbReference type="VEuPathDB" id="FungiDB:An01g01850"/>
<dbReference type="InterPro" id="IPR058525">
    <property type="entry name" value="DUF8212"/>
</dbReference>
<reference evidence="4" key="1">
    <citation type="journal article" date="2016" name="Genome Announc.">
        <title>Draft genome sequence of Aspergillus niger strain An76.</title>
        <authorList>
            <person name="Gong W."/>
            <person name="Cheng Z."/>
            <person name="Zhang H."/>
            <person name="Liu L."/>
            <person name="Gao P."/>
            <person name="Wang L."/>
        </authorList>
    </citation>
    <scope>NUCLEOTIDE SEQUENCE [LARGE SCALE GENOMIC DNA]</scope>
    <source>
        <strain evidence="4">An76</strain>
    </source>
</reference>
<dbReference type="VEuPathDB" id="FungiDB:ASPNIDRAFT2_1156422"/>
<evidence type="ECO:0000313" key="4">
    <source>
        <dbReference type="Proteomes" id="UP000068243"/>
    </source>
</evidence>
<dbReference type="Pfam" id="PF06985">
    <property type="entry name" value="HET"/>
    <property type="match status" value="1"/>
</dbReference>
<dbReference type="VEuPathDB" id="FungiDB:ATCC64974_41220"/>
<dbReference type="EMBL" id="BCMY01000001">
    <property type="protein sequence ID" value="GAQ33218.1"/>
    <property type="molecule type" value="Genomic_DNA"/>
</dbReference>